<evidence type="ECO:0000259" key="4">
    <source>
        <dbReference type="PROSITE" id="PS50090"/>
    </source>
</evidence>
<keyword evidence="2" id="KW-0238">DNA-binding</keyword>
<evidence type="ECO:0000313" key="6">
    <source>
        <dbReference type="EMBL" id="KNC53178.1"/>
    </source>
</evidence>
<dbReference type="RefSeq" id="XP_013754650.1">
    <property type="nucleotide sequence ID" value="XM_013899196.1"/>
</dbReference>
<gene>
    <name evidence="6" type="ORF">AMSG_09258</name>
</gene>
<dbReference type="AlphaFoldDB" id="A0A0L0DP35"/>
<feature type="region of interest" description="Disordered" evidence="3">
    <location>
        <begin position="310"/>
        <end position="394"/>
    </location>
</feature>
<evidence type="ECO:0000313" key="7">
    <source>
        <dbReference type="Proteomes" id="UP000054408"/>
    </source>
</evidence>
<evidence type="ECO:0000259" key="5">
    <source>
        <dbReference type="PROSITE" id="PS51294"/>
    </source>
</evidence>
<dbReference type="GO" id="GO:0000978">
    <property type="term" value="F:RNA polymerase II cis-regulatory region sequence-specific DNA binding"/>
    <property type="evidence" value="ECO:0007669"/>
    <property type="project" value="TreeGrafter"/>
</dbReference>
<feature type="region of interest" description="Disordered" evidence="3">
    <location>
        <begin position="410"/>
        <end position="442"/>
    </location>
</feature>
<dbReference type="SMART" id="SM00717">
    <property type="entry name" value="SANT"/>
    <property type="match status" value="2"/>
</dbReference>
<dbReference type="GeneID" id="25567757"/>
<evidence type="ECO:0000256" key="3">
    <source>
        <dbReference type="SAM" id="MobiDB-lite"/>
    </source>
</evidence>
<feature type="compositionally biased region" description="Low complexity" evidence="3">
    <location>
        <begin position="357"/>
        <end position="371"/>
    </location>
</feature>
<feature type="compositionally biased region" description="Polar residues" evidence="3">
    <location>
        <begin position="431"/>
        <end position="442"/>
    </location>
</feature>
<protein>
    <submittedName>
        <fullName evidence="6">MYB family transcription factor</fullName>
    </submittedName>
</protein>
<dbReference type="Gene3D" id="1.10.10.60">
    <property type="entry name" value="Homeodomain-like"/>
    <property type="match status" value="2"/>
</dbReference>
<feature type="domain" description="HTH myb-type" evidence="5">
    <location>
        <begin position="8"/>
        <end position="64"/>
    </location>
</feature>
<dbReference type="InterPro" id="IPR017930">
    <property type="entry name" value="Myb_dom"/>
</dbReference>
<feature type="region of interest" description="Disordered" evidence="3">
    <location>
        <begin position="101"/>
        <end position="196"/>
    </location>
</feature>
<dbReference type="InterPro" id="IPR001005">
    <property type="entry name" value="SANT/Myb"/>
</dbReference>
<dbReference type="Proteomes" id="UP000054408">
    <property type="component" value="Unassembled WGS sequence"/>
</dbReference>
<keyword evidence="7" id="KW-1185">Reference proteome</keyword>
<dbReference type="InterPro" id="IPR050560">
    <property type="entry name" value="MYB_TF"/>
</dbReference>
<dbReference type="InterPro" id="IPR009057">
    <property type="entry name" value="Homeodomain-like_sf"/>
</dbReference>
<sequence>MPKTTKTAKAKIKGRWTAEEDAIIIEMVAKHGPRKWNTVIAERLEGRVGKQCRERWHNHLDPSISKEPWTAKEDEIIIEAHARLGNKWAAIAKLLKGRPDNAIKNHWNSTLKRRVNGAEGSPSGGRRAKKAPQTPQSRRGRSKAGSMISPGTARARTSSRLDSAVSALNAITPANKGARMARGGSPSPSRRWPRSRTGALERGIALTADDEDAAAQLATIYTSTPPHSAPQSKTTSPVPPCPLPLGTFSESFVPQAATVQVVPQARRGPFAPLTPLAVGERARGVAAPMTAEEQELLSMAQFMASSSAATSPVRATAPPPGERAATRSPFVPHVGAKRRRRPSGSDSSDENSGAGAGSVAADAGSSSASAAMPISPSPLADPGARPELANTASRFNTLQSRLQDQLDAAAGDALAAARVQRPPTKRAKSLVATSDGNIHSDA</sequence>
<dbReference type="PANTHER" id="PTHR45614">
    <property type="entry name" value="MYB PROTEIN-RELATED"/>
    <property type="match status" value="1"/>
</dbReference>
<dbReference type="PROSITE" id="PS50090">
    <property type="entry name" value="MYB_LIKE"/>
    <property type="match status" value="2"/>
</dbReference>
<feature type="domain" description="Myb-like" evidence="4">
    <location>
        <begin position="61"/>
        <end position="111"/>
    </location>
</feature>
<dbReference type="GO" id="GO:0005634">
    <property type="term" value="C:nucleus"/>
    <property type="evidence" value="ECO:0007669"/>
    <property type="project" value="TreeGrafter"/>
</dbReference>
<dbReference type="CDD" id="cd00167">
    <property type="entry name" value="SANT"/>
    <property type="match status" value="2"/>
</dbReference>
<evidence type="ECO:0000256" key="2">
    <source>
        <dbReference type="ARBA" id="ARBA00023125"/>
    </source>
</evidence>
<name>A0A0L0DP35_THETB</name>
<dbReference type="PANTHER" id="PTHR45614:SF25">
    <property type="entry name" value="MYB PROTEIN"/>
    <property type="match status" value="1"/>
</dbReference>
<dbReference type="eggNOG" id="KOG0048">
    <property type="taxonomic scope" value="Eukaryota"/>
</dbReference>
<dbReference type="STRING" id="461836.A0A0L0DP35"/>
<keyword evidence="1" id="KW-0677">Repeat</keyword>
<dbReference type="SUPFAM" id="SSF46689">
    <property type="entry name" value="Homeodomain-like"/>
    <property type="match status" value="1"/>
</dbReference>
<dbReference type="Pfam" id="PF00249">
    <property type="entry name" value="Myb_DNA-binding"/>
    <property type="match status" value="2"/>
</dbReference>
<feature type="domain" description="Myb-like" evidence="4">
    <location>
        <begin position="13"/>
        <end position="60"/>
    </location>
</feature>
<dbReference type="OrthoDB" id="2143914at2759"/>
<dbReference type="GO" id="GO:0000981">
    <property type="term" value="F:DNA-binding transcription factor activity, RNA polymerase II-specific"/>
    <property type="evidence" value="ECO:0007669"/>
    <property type="project" value="TreeGrafter"/>
</dbReference>
<feature type="domain" description="HTH myb-type" evidence="5">
    <location>
        <begin position="66"/>
        <end position="115"/>
    </location>
</feature>
<feature type="compositionally biased region" description="Low complexity" evidence="3">
    <location>
        <begin position="182"/>
        <end position="196"/>
    </location>
</feature>
<dbReference type="EMBL" id="GL349479">
    <property type="protein sequence ID" value="KNC53178.1"/>
    <property type="molecule type" value="Genomic_DNA"/>
</dbReference>
<dbReference type="PROSITE" id="PS51294">
    <property type="entry name" value="HTH_MYB"/>
    <property type="match status" value="2"/>
</dbReference>
<dbReference type="FunFam" id="1.10.10.60:FF:000010">
    <property type="entry name" value="Transcriptional activator Myb isoform A"/>
    <property type="match status" value="1"/>
</dbReference>
<proteinExistence type="predicted"/>
<reference evidence="6 7" key="1">
    <citation type="submission" date="2010-05" db="EMBL/GenBank/DDBJ databases">
        <title>The Genome Sequence of Thecamonas trahens ATCC 50062.</title>
        <authorList>
            <consortium name="The Broad Institute Genome Sequencing Platform"/>
            <person name="Russ C."/>
            <person name="Cuomo C."/>
            <person name="Shea T."/>
            <person name="Young S.K."/>
            <person name="Zeng Q."/>
            <person name="Koehrsen M."/>
            <person name="Haas B."/>
            <person name="Borodovsky M."/>
            <person name="Guigo R."/>
            <person name="Alvarado L."/>
            <person name="Berlin A."/>
            <person name="Bochicchio J."/>
            <person name="Borenstein D."/>
            <person name="Chapman S."/>
            <person name="Chen Z."/>
            <person name="Freedman E."/>
            <person name="Gellesch M."/>
            <person name="Goldberg J."/>
            <person name="Griggs A."/>
            <person name="Gujja S."/>
            <person name="Heilman E."/>
            <person name="Heiman D."/>
            <person name="Hepburn T."/>
            <person name="Howarth C."/>
            <person name="Jen D."/>
            <person name="Larson L."/>
            <person name="Mehta T."/>
            <person name="Park D."/>
            <person name="Pearson M."/>
            <person name="Roberts A."/>
            <person name="Saif S."/>
            <person name="Shenoy N."/>
            <person name="Sisk P."/>
            <person name="Stolte C."/>
            <person name="Sykes S."/>
            <person name="Thomson T."/>
            <person name="Walk T."/>
            <person name="White J."/>
            <person name="Yandava C."/>
            <person name="Burger G."/>
            <person name="Gray M.W."/>
            <person name="Holland P.W.H."/>
            <person name="King N."/>
            <person name="Lang F.B.F."/>
            <person name="Roger A.J."/>
            <person name="Ruiz-Trillo I."/>
            <person name="Lander E."/>
            <person name="Nusbaum C."/>
        </authorList>
    </citation>
    <scope>NUCLEOTIDE SEQUENCE [LARGE SCALE GENOMIC DNA]</scope>
    <source>
        <strain evidence="6 7">ATCC 50062</strain>
    </source>
</reference>
<evidence type="ECO:0000256" key="1">
    <source>
        <dbReference type="ARBA" id="ARBA00022737"/>
    </source>
</evidence>
<organism evidence="6 7">
    <name type="scientific">Thecamonas trahens ATCC 50062</name>
    <dbReference type="NCBI Taxonomy" id="461836"/>
    <lineage>
        <taxon>Eukaryota</taxon>
        <taxon>Apusozoa</taxon>
        <taxon>Apusomonadida</taxon>
        <taxon>Apusomonadidae</taxon>
        <taxon>Thecamonas</taxon>
    </lineage>
</organism>
<feature type="compositionally biased region" description="Low complexity" evidence="3">
    <location>
        <begin position="410"/>
        <end position="421"/>
    </location>
</feature>
<accession>A0A0L0DP35</accession>